<dbReference type="EMBL" id="JH598117">
    <property type="status" value="NOT_ANNOTATED_CDS"/>
    <property type="molecule type" value="Genomic_DNA"/>
</dbReference>
<sequence length="155" mass="17322">MNEIDRDGNLPTPTVCELSGIKDNECDGADPVHKQSSHQSDGITSEDCELQDRADRQAEEMGNTRIEERIKKEEVPSTTIYYHNGGESFAEDLDQHMVFLPEVGTPTQEIAIDDIQVGDPGVPRTDDQDKIWVGPTRSQRGSGLWLPKFERNSPI</sequence>
<feature type="compositionally biased region" description="Basic and acidic residues" evidence="1">
    <location>
        <begin position="50"/>
        <end position="59"/>
    </location>
</feature>
<feature type="compositionally biased region" description="Basic and acidic residues" evidence="1">
    <location>
        <begin position="21"/>
        <end position="33"/>
    </location>
</feature>
<dbReference type="EnsemblProtists" id="HpaT813171">
    <property type="protein sequence ID" value="HpaP813171"/>
    <property type="gene ID" value="HpaG813171"/>
</dbReference>
<feature type="region of interest" description="Disordered" evidence="1">
    <location>
        <begin position="116"/>
        <end position="137"/>
    </location>
</feature>
<reference evidence="3" key="1">
    <citation type="journal article" date="2010" name="Science">
        <title>Signatures of adaptation to obligate biotrophy in the Hyaloperonospora arabidopsidis genome.</title>
        <authorList>
            <person name="Baxter L."/>
            <person name="Tripathy S."/>
            <person name="Ishaque N."/>
            <person name="Boot N."/>
            <person name="Cabral A."/>
            <person name="Kemen E."/>
            <person name="Thines M."/>
            <person name="Ah-Fong A."/>
            <person name="Anderson R."/>
            <person name="Badejoko W."/>
            <person name="Bittner-Eddy P."/>
            <person name="Boore J.L."/>
            <person name="Chibucos M.C."/>
            <person name="Coates M."/>
            <person name="Dehal P."/>
            <person name="Delehaunty K."/>
            <person name="Dong S."/>
            <person name="Downton P."/>
            <person name="Dumas B."/>
            <person name="Fabro G."/>
            <person name="Fronick C."/>
            <person name="Fuerstenberg S.I."/>
            <person name="Fulton L."/>
            <person name="Gaulin E."/>
            <person name="Govers F."/>
            <person name="Hughes L."/>
            <person name="Humphray S."/>
            <person name="Jiang R.H."/>
            <person name="Judelson H."/>
            <person name="Kamoun S."/>
            <person name="Kyung K."/>
            <person name="Meijer H."/>
            <person name="Minx P."/>
            <person name="Morris P."/>
            <person name="Nelson J."/>
            <person name="Phuntumart V."/>
            <person name="Qutob D."/>
            <person name="Rehmany A."/>
            <person name="Rougon-Cardoso A."/>
            <person name="Ryden P."/>
            <person name="Torto-Alalibo T."/>
            <person name="Studholme D."/>
            <person name="Wang Y."/>
            <person name="Win J."/>
            <person name="Wood J."/>
            <person name="Clifton S.W."/>
            <person name="Rogers J."/>
            <person name="Van den Ackerveken G."/>
            <person name="Jones J.D."/>
            <person name="McDowell J.M."/>
            <person name="Beynon J."/>
            <person name="Tyler B.M."/>
        </authorList>
    </citation>
    <scope>NUCLEOTIDE SEQUENCE [LARGE SCALE GENOMIC DNA]</scope>
    <source>
        <strain evidence="3">Emoy2</strain>
    </source>
</reference>
<dbReference type="Proteomes" id="UP000011713">
    <property type="component" value="Unassembled WGS sequence"/>
</dbReference>
<organism evidence="2 3">
    <name type="scientific">Hyaloperonospora arabidopsidis (strain Emoy2)</name>
    <name type="common">Downy mildew agent</name>
    <name type="synonym">Peronospora arabidopsidis</name>
    <dbReference type="NCBI Taxonomy" id="559515"/>
    <lineage>
        <taxon>Eukaryota</taxon>
        <taxon>Sar</taxon>
        <taxon>Stramenopiles</taxon>
        <taxon>Oomycota</taxon>
        <taxon>Peronosporomycetes</taxon>
        <taxon>Peronosporales</taxon>
        <taxon>Peronosporaceae</taxon>
        <taxon>Hyaloperonospora</taxon>
    </lineage>
</organism>
<dbReference type="AlphaFoldDB" id="M4C256"/>
<evidence type="ECO:0000256" key="1">
    <source>
        <dbReference type="SAM" id="MobiDB-lite"/>
    </source>
</evidence>
<proteinExistence type="predicted"/>
<evidence type="ECO:0000313" key="2">
    <source>
        <dbReference type="EnsemblProtists" id="HpaP813171"/>
    </source>
</evidence>
<name>M4C256_HYAAE</name>
<evidence type="ECO:0000313" key="3">
    <source>
        <dbReference type="Proteomes" id="UP000011713"/>
    </source>
</evidence>
<feature type="region of interest" description="Disordered" evidence="1">
    <location>
        <begin position="21"/>
        <end position="71"/>
    </location>
</feature>
<reference evidence="2" key="2">
    <citation type="submission" date="2015-06" db="UniProtKB">
        <authorList>
            <consortium name="EnsemblProtists"/>
        </authorList>
    </citation>
    <scope>IDENTIFICATION</scope>
    <source>
        <strain evidence="2">Emoy2</strain>
    </source>
</reference>
<dbReference type="VEuPathDB" id="FungiDB:HpaG813171"/>
<dbReference type="HOGENOM" id="CLU_1698900_0_0_1"/>
<dbReference type="InParanoid" id="M4C256"/>
<keyword evidence="3" id="KW-1185">Reference proteome</keyword>
<protein>
    <submittedName>
        <fullName evidence="2">Uncharacterized protein</fullName>
    </submittedName>
</protein>
<accession>M4C256</accession>